<accession>A0ABQ9NZD8</accession>
<keyword evidence="4" id="KW-0539">Nucleus</keyword>
<dbReference type="InterPro" id="IPR001611">
    <property type="entry name" value="Leu-rich_rpt"/>
</dbReference>
<dbReference type="Gene3D" id="3.80.10.10">
    <property type="entry name" value="Ribonuclease Inhibitor"/>
    <property type="match status" value="2"/>
</dbReference>
<evidence type="ECO:0000256" key="1">
    <source>
        <dbReference type="ARBA" id="ARBA00004123"/>
    </source>
</evidence>
<evidence type="ECO:0000256" key="5">
    <source>
        <dbReference type="ARBA" id="ARBA00023460"/>
    </source>
</evidence>
<name>A0ABQ9NZD8_9PEZI</name>
<keyword evidence="2" id="KW-0433">Leucine-rich repeat</keyword>
<dbReference type="PANTHER" id="PTHR45973:SF23">
    <property type="entry name" value="PROTEIN PHOSPHATASE 1 REGULATORY SUBUNIT 7"/>
    <property type="match status" value="1"/>
</dbReference>
<reference evidence="7" key="1">
    <citation type="submission" date="2022-10" db="EMBL/GenBank/DDBJ databases">
        <title>Culturing micro-colonial fungi from biological soil crusts in the Mojave desert and describing Neophaeococcomyces mojavensis, and introducing the new genera and species Taxawa tesnikishii.</title>
        <authorList>
            <person name="Kurbessoian T."/>
            <person name="Stajich J.E."/>
        </authorList>
    </citation>
    <scope>NUCLEOTIDE SEQUENCE</scope>
    <source>
        <strain evidence="7">TK_1</strain>
    </source>
</reference>
<dbReference type="EMBL" id="JAPDRL010000015">
    <property type="protein sequence ID" value="KAJ9667098.1"/>
    <property type="molecule type" value="Genomic_DNA"/>
</dbReference>
<dbReference type="Proteomes" id="UP001172684">
    <property type="component" value="Unassembled WGS sequence"/>
</dbReference>
<dbReference type="PANTHER" id="PTHR45973">
    <property type="entry name" value="PROTEIN PHOSPHATASE 1 REGULATORY SUBUNIT SDS22-RELATED"/>
    <property type="match status" value="1"/>
</dbReference>
<evidence type="ECO:0000256" key="6">
    <source>
        <dbReference type="SAM" id="MobiDB-lite"/>
    </source>
</evidence>
<dbReference type="InterPro" id="IPR025875">
    <property type="entry name" value="Leu-rich_rpt_4"/>
</dbReference>
<dbReference type="SUPFAM" id="SSF52058">
    <property type="entry name" value="L domain-like"/>
    <property type="match status" value="1"/>
</dbReference>
<feature type="region of interest" description="Disordered" evidence="6">
    <location>
        <begin position="1"/>
        <end position="31"/>
    </location>
</feature>
<comment type="caution">
    <text evidence="7">The sequence shown here is derived from an EMBL/GenBank/DDBJ whole genome shotgun (WGS) entry which is preliminary data.</text>
</comment>
<dbReference type="InterPro" id="IPR032675">
    <property type="entry name" value="LRR_dom_sf"/>
</dbReference>
<dbReference type="InterPro" id="IPR050576">
    <property type="entry name" value="Cilia_flagella_integrity"/>
</dbReference>
<comment type="subcellular location">
    <subcellularLocation>
        <location evidence="1">Nucleus</location>
    </subcellularLocation>
</comment>
<dbReference type="PRINTS" id="PR00019">
    <property type="entry name" value="LEURICHRPT"/>
</dbReference>
<gene>
    <name evidence="7" type="primary">sds22</name>
    <name evidence="7" type="ORF">H2201_002933</name>
</gene>
<evidence type="ECO:0000256" key="3">
    <source>
        <dbReference type="ARBA" id="ARBA00022737"/>
    </source>
</evidence>
<comment type="similarity">
    <text evidence="5">Belongs to the SDS22 family.</text>
</comment>
<organism evidence="7 8">
    <name type="scientific">Coniosporium apollinis</name>
    <dbReference type="NCBI Taxonomy" id="61459"/>
    <lineage>
        <taxon>Eukaryota</taxon>
        <taxon>Fungi</taxon>
        <taxon>Dikarya</taxon>
        <taxon>Ascomycota</taxon>
        <taxon>Pezizomycotina</taxon>
        <taxon>Dothideomycetes</taxon>
        <taxon>Dothideomycetes incertae sedis</taxon>
        <taxon>Coniosporium</taxon>
    </lineage>
</organism>
<evidence type="ECO:0000256" key="2">
    <source>
        <dbReference type="ARBA" id="ARBA00022614"/>
    </source>
</evidence>
<dbReference type="Pfam" id="PF12799">
    <property type="entry name" value="LRR_4"/>
    <property type="match status" value="3"/>
</dbReference>
<keyword evidence="8" id="KW-1185">Reference proteome</keyword>
<sequence length="360" mass="40372">MASSEEPAANGDGSPRKSPRNSKGWDGKLRVEKKALITNPEALSDPEYSDEDAPPVEQIAADEGVYPATPALEIDLVHCRIASIPALKLERFKQLEKICLRQNQISSIELPSSLGPTLKELDLYDNLISHINGLDDLTELTSLDLSFNKIKHIKRVNHLKKLKHLYFVQNKISTIEGLEGLSDLEELELGANRIRTIENLETLTSLEKLWLAKNKISTLQNLTSLTSLKILSIQANRLTQITGLETLTSLEQLHISHNALTTLSGLSTLVNLRTLDISNNPIEHLTGLSACVHLEELWAGYCQFSDFDEVERELGDKEELETVYFEGNPLQARQPALYRNKIRLALPRIRQIDATFVRVD</sequence>
<keyword evidence="3" id="KW-0677">Repeat</keyword>
<dbReference type="PROSITE" id="PS51450">
    <property type="entry name" value="LRR"/>
    <property type="match status" value="9"/>
</dbReference>
<proteinExistence type="inferred from homology"/>
<evidence type="ECO:0000313" key="7">
    <source>
        <dbReference type="EMBL" id="KAJ9667098.1"/>
    </source>
</evidence>
<evidence type="ECO:0000313" key="8">
    <source>
        <dbReference type="Proteomes" id="UP001172684"/>
    </source>
</evidence>
<protein>
    <submittedName>
        <fullName evidence="7">Protein phosphatase regulatory subunit Sds22</fullName>
    </submittedName>
</protein>
<evidence type="ECO:0000256" key="4">
    <source>
        <dbReference type="ARBA" id="ARBA00023242"/>
    </source>
</evidence>
<dbReference type="SMART" id="SM00365">
    <property type="entry name" value="LRR_SD22"/>
    <property type="match status" value="9"/>
</dbReference>
<dbReference type="InterPro" id="IPR003591">
    <property type="entry name" value="Leu-rich_rpt_typical-subtyp"/>
</dbReference>
<dbReference type="SMART" id="SM00369">
    <property type="entry name" value="LRR_TYP"/>
    <property type="match status" value="6"/>
</dbReference>